<name>A0A9X9WRL4_9PROT</name>
<evidence type="ECO:0000259" key="3">
    <source>
        <dbReference type="SMART" id="SM00822"/>
    </source>
</evidence>
<accession>A0A9X9WRL4</accession>
<dbReference type="InterPro" id="IPR002347">
    <property type="entry name" value="SDR_fam"/>
</dbReference>
<dbReference type="PRINTS" id="PR00081">
    <property type="entry name" value="GDHRDH"/>
</dbReference>
<comment type="similarity">
    <text evidence="1">Belongs to the short-chain dehydrogenases/reductases (SDR) family.</text>
</comment>
<dbReference type="SMART" id="SM00822">
    <property type="entry name" value="PKS_KR"/>
    <property type="match status" value="1"/>
</dbReference>
<sequence length="249" mass="25481">MARRVMLITGGGRGIGAATARLAAARGYDLVLTYRSDTARAGETARACEAAGAKVVLLKGDAASEADIVAAYDTAGRTFGGIDAVVNNAGTTGGKRLVADTTEADWRGTFEPNVFGLALSCREAVRRMSTARGGKGGVIVNVSSRASELGSAGEWVHYAASKAAVDTLTQGLAREVAKEGIRVNAVNPGLIETELHAASGQPDRLQRLAPFVPMGRAGTAEEVAECILFLASDAASYVTAACLPVGGGR</sequence>
<dbReference type="SUPFAM" id="SSF51735">
    <property type="entry name" value="NAD(P)-binding Rossmann-fold domains"/>
    <property type="match status" value="1"/>
</dbReference>
<dbReference type="PANTHER" id="PTHR43639">
    <property type="entry name" value="OXIDOREDUCTASE, SHORT-CHAIN DEHYDROGENASE/REDUCTASE FAMILY (AFU_ORTHOLOGUE AFUA_5G02870)"/>
    <property type="match status" value="1"/>
</dbReference>
<evidence type="ECO:0000256" key="1">
    <source>
        <dbReference type="ARBA" id="ARBA00006484"/>
    </source>
</evidence>
<comment type="caution">
    <text evidence="4">The sequence shown here is derived from an EMBL/GenBank/DDBJ whole genome shotgun (WGS) entry which is preliminary data.</text>
</comment>
<reference evidence="4" key="1">
    <citation type="submission" date="2020-01" db="EMBL/GenBank/DDBJ databases">
        <authorList>
            <person name="Rat A."/>
        </authorList>
    </citation>
    <scope>NUCLEOTIDE SEQUENCE</scope>
    <source>
        <strain evidence="4">LMG 31231</strain>
    </source>
</reference>
<dbReference type="CDD" id="cd05233">
    <property type="entry name" value="SDR_c"/>
    <property type="match status" value="1"/>
</dbReference>
<dbReference type="InterPro" id="IPR036291">
    <property type="entry name" value="NAD(P)-bd_dom_sf"/>
</dbReference>
<feature type="domain" description="Ketoreductase" evidence="3">
    <location>
        <begin position="4"/>
        <end position="189"/>
    </location>
</feature>
<dbReference type="PRINTS" id="PR00080">
    <property type="entry name" value="SDRFAMILY"/>
</dbReference>
<dbReference type="GO" id="GO:0016491">
    <property type="term" value="F:oxidoreductase activity"/>
    <property type="evidence" value="ECO:0007669"/>
    <property type="project" value="UniProtKB-KW"/>
</dbReference>
<gene>
    <name evidence="4" type="ORF">GXW76_01285</name>
</gene>
<evidence type="ECO:0000313" key="5">
    <source>
        <dbReference type="Proteomes" id="UP001138751"/>
    </source>
</evidence>
<evidence type="ECO:0000313" key="4">
    <source>
        <dbReference type="EMBL" id="MBR0669793.1"/>
    </source>
</evidence>
<reference evidence="4" key="2">
    <citation type="journal article" date="2021" name="Syst. Appl. Microbiol.">
        <title>Roseomonas hellenica sp. nov., isolated from roots of wild-growing Alkanna tinctoria.</title>
        <authorList>
            <person name="Rat A."/>
            <person name="Naranjo H.D."/>
            <person name="Lebbe L."/>
            <person name="Cnockaert M."/>
            <person name="Krigas N."/>
            <person name="Grigoriadou K."/>
            <person name="Maloupa E."/>
            <person name="Willems A."/>
        </authorList>
    </citation>
    <scope>NUCLEOTIDE SEQUENCE</scope>
    <source>
        <strain evidence="4">LMG 31231</strain>
    </source>
</reference>
<dbReference type="InterPro" id="IPR057326">
    <property type="entry name" value="KR_dom"/>
</dbReference>
<dbReference type="Proteomes" id="UP001138751">
    <property type="component" value="Unassembled WGS sequence"/>
</dbReference>
<protein>
    <submittedName>
        <fullName evidence="4">SDR family oxidoreductase</fullName>
    </submittedName>
</protein>
<organism evidence="4 5">
    <name type="scientific">Neoroseomonas soli</name>
    <dbReference type="NCBI Taxonomy" id="1081025"/>
    <lineage>
        <taxon>Bacteria</taxon>
        <taxon>Pseudomonadati</taxon>
        <taxon>Pseudomonadota</taxon>
        <taxon>Alphaproteobacteria</taxon>
        <taxon>Acetobacterales</taxon>
        <taxon>Acetobacteraceae</taxon>
        <taxon>Neoroseomonas</taxon>
    </lineage>
</organism>
<dbReference type="PANTHER" id="PTHR43639:SF1">
    <property type="entry name" value="SHORT-CHAIN DEHYDROGENASE_REDUCTASE FAMILY PROTEIN"/>
    <property type="match status" value="1"/>
</dbReference>
<dbReference type="FunFam" id="3.40.50.720:FF:000084">
    <property type="entry name" value="Short-chain dehydrogenase reductase"/>
    <property type="match status" value="1"/>
</dbReference>
<dbReference type="AlphaFoldDB" id="A0A9X9WRL4"/>
<dbReference type="Gene3D" id="3.40.50.720">
    <property type="entry name" value="NAD(P)-binding Rossmann-like Domain"/>
    <property type="match status" value="1"/>
</dbReference>
<dbReference type="EMBL" id="JAAEDM010000002">
    <property type="protein sequence ID" value="MBR0669793.1"/>
    <property type="molecule type" value="Genomic_DNA"/>
</dbReference>
<dbReference type="Pfam" id="PF13561">
    <property type="entry name" value="adh_short_C2"/>
    <property type="match status" value="1"/>
</dbReference>
<proteinExistence type="inferred from homology"/>
<keyword evidence="2" id="KW-0560">Oxidoreductase</keyword>
<evidence type="ECO:0000256" key="2">
    <source>
        <dbReference type="ARBA" id="ARBA00023002"/>
    </source>
</evidence>
<keyword evidence="5" id="KW-1185">Reference proteome</keyword>